<gene>
    <name evidence="11" type="primary">LOC108744705</name>
</gene>
<evidence type="ECO:0000313" key="11">
    <source>
        <dbReference type="RefSeq" id="XP_018336112.1"/>
    </source>
</evidence>
<dbReference type="GO" id="GO:0005737">
    <property type="term" value="C:cytoplasm"/>
    <property type="evidence" value="ECO:0007669"/>
    <property type="project" value="UniProtKB-SubCell"/>
</dbReference>
<evidence type="ECO:0000256" key="4">
    <source>
        <dbReference type="ARBA" id="ARBA00022614"/>
    </source>
</evidence>
<reference evidence="11" key="1">
    <citation type="submission" date="2025-08" db="UniProtKB">
        <authorList>
            <consortium name="RefSeq"/>
        </authorList>
    </citation>
    <scope>IDENTIFICATION</scope>
    <source>
        <tissue evidence="11">Entire body</tissue>
    </source>
</reference>
<dbReference type="PROSITE" id="PS51450">
    <property type="entry name" value="LRR"/>
    <property type="match status" value="3"/>
</dbReference>
<evidence type="ECO:0000256" key="5">
    <source>
        <dbReference type="ARBA" id="ARBA00022737"/>
    </source>
</evidence>
<dbReference type="Proteomes" id="UP000192223">
    <property type="component" value="Unplaced"/>
</dbReference>
<evidence type="ECO:0000256" key="6">
    <source>
        <dbReference type="ARBA" id="ARBA00023069"/>
    </source>
</evidence>
<feature type="domain" description="Dynein axonemal assembly factor 11-like CS" evidence="9">
    <location>
        <begin position="213"/>
        <end position="328"/>
    </location>
</feature>
<keyword evidence="7" id="KW-0966">Cell projection</keyword>
<dbReference type="RefSeq" id="XP_018336112.1">
    <property type="nucleotide sequence ID" value="XM_018480610.1"/>
</dbReference>
<dbReference type="Pfam" id="PF23602">
    <property type="entry name" value="CS_DNAAF11_C"/>
    <property type="match status" value="1"/>
</dbReference>
<name>A0A1W4XTJ2_AGRPL</name>
<accession>A0A1W4XTJ2</accession>
<dbReference type="Gene3D" id="3.80.10.10">
    <property type="entry name" value="Ribonuclease Inhibitor"/>
    <property type="match status" value="1"/>
</dbReference>
<dbReference type="SMART" id="SM00365">
    <property type="entry name" value="LRR_SD22"/>
    <property type="match status" value="2"/>
</dbReference>
<dbReference type="FunFam" id="3.80.10.10:FF:000052">
    <property type="entry name" value="Leucine rich repeat containing 6"/>
    <property type="match status" value="1"/>
</dbReference>
<dbReference type="GeneID" id="108744705"/>
<evidence type="ECO:0000256" key="2">
    <source>
        <dbReference type="ARBA" id="ARBA00004496"/>
    </source>
</evidence>
<dbReference type="CTD" id="33130"/>
<dbReference type="OrthoDB" id="10250990at2759"/>
<keyword evidence="10" id="KW-1185">Reference proteome</keyword>
<protein>
    <submittedName>
        <fullName evidence="11">Protein tilB</fullName>
    </submittedName>
</protein>
<evidence type="ECO:0000259" key="9">
    <source>
        <dbReference type="Pfam" id="PF23602"/>
    </source>
</evidence>
<comment type="similarity">
    <text evidence="8">Belongs to the tilB family.</text>
</comment>
<dbReference type="PANTHER" id="PTHR18849:SF0">
    <property type="entry name" value="CILIA- AND FLAGELLA-ASSOCIATED PROTEIN 410-RELATED"/>
    <property type="match status" value="1"/>
</dbReference>
<keyword evidence="5" id="KW-0677">Repeat</keyword>
<evidence type="ECO:0000256" key="1">
    <source>
        <dbReference type="ARBA" id="ARBA00004138"/>
    </source>
</evidence>
<keyword evidence="3" id="KW-0963">Cytoplasm</keyword>
<dbReference type="GO" id="GO:0036158">
    <property type="term" value="P:outer dynein arm assembly"/>
    <property type="evidence" value="ECO:0007669"/>
    <property type="project" value="TreeGrafter"/>
</dbReference>
<dbReference type="InterPro" id="IPR056496">
    <property type="entry name" value="CS_DNAAF11_C"/>
</dbReference>
<sequence length="389" mass="45869">MVKITEELIRKKSEHNEGIIGTLEELSLHQEDVDKIENLNNWCKDLQILLLQANLISKIENLNKLKKLEYLNLAVNNVEKIENLERCEFLEKLDLTLNFIGDLESVASLKNNLHLRHLYLTGNPCTNYEGYRTYVVAVLPQLQTLDGVEITHSERIKAQQDFENITPKIRKAQKEYELFRKEQKERLCKGHDDLTDEEFWATKSEHAPEIRVEMAMRSRKSRNTDEEKDKVKKPCVRLYNKEGRPLNINQAKLKFKFCDEDPKQYVLDIAIYKYLDTSLIDVDLQPIVVKVTIKKKVFQFVLPEEIYTDKSVAQRSQTTGHLVITMPRMNYKEWKETRQKNKPKKINDNTKRHEYLEITGKQNEMDFSNIVSKIDEKTLIQQIPPLEYF</sequence>
<organism evidence="10 11">
    <name type="scientific">Agrilus planipennis</name>
    <name type="common">Emerald ash borer</name>
    <name type="synonym">Agrilus marcopoli</name>
    <dbReference type="NCBI Taxonomy" id="224129"/>
    <lineage>
        <taxon>Eukaryota</taxon>
        <taxon>Metazoa</taxon>
        <taxon>Ecdysozoa</taxon>
        <taxon>Arthropoda</taxon>
        <taxon>Hexapoda</taxon>
        <taxon>Insecta</taxon>
        <taxon>Pterygota</taxon>
        <taxon>Neoptera</taxon>
        <taxon>Endopterygota</taxon>
        <taxon>Coleoptera</taxon>
        <taxon>Polyphaga</taxon>
        <taxon>Elateriformia</taxon>
        <taxon>Buprestoidea</taxon>
        <taxon>Buprestidae</taxon>
        <taxon>Agrilinae</taxon>
        <taxon>Agrilus</taxon>
    </lineage>
</organism>
<dbReference type="InterPro" id="IPR001611">
    <property type="entry name" value="Leu-rich_rpt"/>
</dbReference>
<evidence type="ECO:0000313" key="10">
    <source>
        <dbReference type="Proteomes" id="UP000192223"/>
    </source>
</evidence>
<dbReference type="GO" id="GO:0005929">
    <property type="term" value="C:cilium"/>
    <property type="evidence" value="ECO:0007669"/>
    <property type="project" value="UniProtKB-SubCell"/>
</dbReference>
<dbReference type="FunCoup" id="A0A1W4XTJ2">
    <property type="interactions" value="15"/>
</dbReference>
<dbReference type="STRING" id="224129.A0A1W4XTJ2"/>
<keyword evidence="4" id="KW-0433">Leucine-rich repeat</keyword>
<comment type="subcellular location">
    <subcellularLocation>
        <location evidence="1">Cell projection</location>
        <location evidence="1">Cilium</location>
    </subcellularLocation>
    <subcellularLocation>
        <location evidence="2">Cytoplasm</location>
    </subcellularLocation>
</comment>
<evidence type="ECO:0000256" key="3">
    <source>
        <dbReference type="ARBA" id="ARBA00022490"/>
    </source>
</evidence>
<evidence type="ECO:0000256" key="8">
    <source>
        <dbReference type="ARBA" id="ARBA00049982"/>
    </source>
</evidence>
<dbReference type="Pfam" id="PF14580">
    <property type="entry name" value="LRR_9"/>
    <property type="match status" value="1"/>
</dbReference>
<dbReference type="InParanoid" id="A0A1W4XTJ2"/>
<dbReference type="SUPFAM" id="SSF52058">
    <property type="entry name" value="L domain-like"/>
    <property type="match status" value="1"/>
</dbReference>
<dbReference type="InterPro" id="IPR032675">
    <property type="entry name" value="LRR_dom_sf"/>
</dbReference>
<dbReference type="AlphaFoldDB" id="A0A1W4XTJ2"/>
<keyword evidence="6" id="KW-0969">Cilium</keyword>
<dbReference type="PANTHER" id="PTHR18849">
    <property type="entry name" value="LEUCINE RICH REPEAT PROTEIN"/>
    <property type="match status" value="1"/>
</dbReference>
<proteinExistence type="inferred from homology"/>
<dbReference type="KEGG" id="apln:108744705"/>
<evidence type="ECO:0000256" key="7">
    <source>
        <dbReference type="ARBA" id="ARBA00023273"/>
    </source>
</evidence>